<dbReference type="InParanoid" id="A0A4W3HQE6"/>
<evidence type="ECO:0000256" key="1">
    <source>
        <dbReference type="SAM" id="MobiDB-lite"/>
    </source>
</evidence>
<dbReference type="Ensembl" id="ENSCMIT00000019884.1">
    <property type="protein sequence ID" value="ENSCMIP00000019518.1"/>
    <property type="gene ID" value="ENSCMIG00000009089.1"/>
</dbReference>
<protein>
    <submittedName>
        <fullName evidence="2">Uncharacterized protein</fullName>
    </submittedName>
</protein>
<keyword evidence="3" id="KW-1185">Reference proteome</keyword>
<dbReference type="Proteomes" id="UP000314986">
    <property type="component" value="Unassembled WGS sequence"/>
</dbReference>
<evidence type="ECO:0000313" key="3">
    <source>
        <dbReference type="Proteomes" id="UP000314986"/>
    </source>
</evidence>
<reference evidence="3" key="2">
    <citation type="journal article" date="2007" name="PLoS Biol.">
        <title>Survey sequencing and comparative analysis of the elephant shark (Callorhinchus milii) genome.</title>
        <authorList>
            <person name="Venkatesh B."/>
            <person name="Kirkness E.F."/>
            <person name="Loh Y.H."/>
            <person name="Halpern A.L."/>
            <person name="Lee A.P."/>
            <person name="Johnson J."/>
            <person name="Dandona N."/>
            <person name="Viswanathan L.D."/>
            <person name="Tay A."/>
            <person name="Venter J.C."/>
            <person name="Strausberg R.L."/>
            <person name="Brenner S."/>
        </authorList>
    </citation>
    <scope>NUCLEOTIDE SEQUENCE [LARGE SCALE GENOMIC DNA]</scope>
</reference>
<dbReference type="AlphaFoldDB" id="A0A4W3HQE6"/>
<accession>A0A4W3HQE6</accession>
<name>A0A4W3HQE6_CALMI</name>
<reference evidence="2" key="5">
    <citation type="submission" date="2025-09" db="UniProtKB">
        <authorList>
            <consortium name="Ensembl"/>
        </authorList>
    </citation>
    <scope>IDENTIFICATION</scope>
</reference>
<reference evidence="3" key="1">
    <citation type="journal article" date="2006" name="Science">
        <title>Ancient noncoding elements conserved in the human genome.</title>
        <authorList>
            <person name="Venkatesh B."/>
            <person name="Kirkness E.F."/>
            <person name="Loh Y.H."/>
            <person name="Halpern A.L."/>
            <person name="Lee A.P."/>
            <person name="Johnson J."/>
            <person name="Dandona N."/>
            <person name="Viswanathan L.D."/>
            <person name="Tay A."/>
            <person name="Venter J.C."/>
            <person name="Strausberg R.L."/>
            <person name="Brenner S."/>
        </authorList>
    </citation>
    <scope>NUCLEOTIDE SEQUENCE [LARGE SCALE GENOMIC DNA]</scope>
</reference>
<reference evidence="2" key="4">
    <citation type="submission" date="2025-08" db="UniProtKB">
        <authorList>
            <consortium name="Ensembl"/>
        </authorList>
    </citation>
    <scope>IDENTIFICATION</scope>
</reference>
<feature type="region of interest" description="Disordered" evidence="1">
    <location>
        <begin position="47"/>
        <end position="69"/>
    </location>
</feature>
<proteinExistence type="predicted"/>
<reference evidence="3" key="3">
    <citation type="journal article" date="2014" name="Nature">
        <title>Elephant shark genome provides unique insights into gnathostome evolution.</title>
        <authorList>
            <consortium name="International Elephant Shark Genome Sequencing Consortium"/>
            <person name="Venkatesh B."/>
            <person name="Lee A.P."/>
            <person name="Ravi V."/>
            <person name="Maurya A.K."/>
            <person name="Lian M.M."/>
            <person name="Swann J.B."/>
            <person name="Ohta Y."/>
            <person name="Flajnik M.F."/>
            <person name="Sutoh Y."/>
            <person name="Kasahara M."/>
            <person name="Hoon S."/>
            <person name="Gangu V."/>
            <person name="Roy S.W."/>
            <person name="Irimia M."/>
            <person name="Korzh V."/>
            <person name="Kondrychyn I."/>
            <person name="Lim Z.W."/>
            <person name="Tay B.H."/>
            <person name="Tohari S."/>
            <person name="Kong K.W."/>
            <person name="Ho S."/>
            <person name="Lorente-Galdos B."/>
            <person name="Quilez J."/>
            <person name="Marques-Bonet T."/>
            <person name="Raney B.J."/>
            <person name="Ingham P.W."/>
            <person name="Tay A."/>
            <person name="Hillier L.W."/>
            <person name="Minx P."/>
            <person name="Boehm T."/>
            <person name="Wilson R.K."/>
            <person name="Brenner S."/>
            <person name="Warren W.C."/>
        </authorList>
    </citation>
    <scope>NUCLEOTIDE SEQUENCE [LARGE SCALE GENOMIC DNA]</scope>
</reference>
<evidence type="ECO:0000313" key="2">
    <source>
        <dbReference type="Ensembl" id="ENSCMIP00000019518.1"/>
    </source>
</evidence>
<organism evidence="2 3">
    <name type="scientific">Callorhinchus milii</name>
    <name type="common">Ghost shark</name>
    <dbReference type="NCBI Taxonomy" id="7868"/>
    <lineage>
        <taxon>Eukaryota</taxon>
        <taxon>Metazoa</taxon>
        <taxon>Chordata</taxon>
        <taxon>Craniata</taxon>
        <taxon>Vertebrata</taxon>
        <taxon>Chondrichthyes</taxon>
        <taxon>Holocephali</taxon>
        <taxon>Chimaeriformes</taxon>
        <taxon>Callorhinchidae</taxon>
        <taxon>Callorhinchus</taxon>
    </lineage>
</organism>
<sequence>MSSWWLLGVGEGDRGVWERGIDRVHCQRCRPVQVDVKDSVSLFEREGSSSLPESRLTIPPNKISHSLRG</sequence>